<dbReference type="AlphaFoldDB" id="A0A0A9C5T8"/>
<organism evidence="2">
    <name type="scientific">Arundo donax</name>
    <name type="common">Giant reed</name>
    <name type="synonym">Donax arundinaceus</name>
    <dbReference type="NCBI Taxonomy" id="35708"/>
    <lineage>
        <taxon>Eukaryota</taxon>
        <taxon>Viridiplantae</taxon>
        <taxon>Streptophyta</taxon>
        <taxon>Embryophyta</taxon>
        <taxon>Tracheophyta</taxon>
        <taxon>Spermatophyta</taxon>
        <taxon>Magnoliopsida</taxon>
        <taxon>Liliopsida</taxon>
        <taxon>Poales</taxon>
        <taxon>Poaceae</taxon>
        <taxon>PACMAD clade</taxon>
        <taxon>Arundinoideae</taxon>
        <taxon>Arundineae</taxon>
        <taxon>Arundo</taxon>
    </lineage>
</organism>
<feature type="region of interest" description="Disordered" evidence="1">
    <location>
        <begin position="17"/>
        <end position="40"/>
    </location>
</feature>
<protein>
    <submittedName>
        <fullName evidence="2">Uncharacterized protein</fullName>
    </submittedName>
</protein>
<reference evidence="2" key="1">
    <citation type="submission" date="2014-09" db="EMBL/GenBank/DDBJ databases">
        <authorList>
            <person name="Magalhaes I.L.F."/>
            <person name="Oliveira U."/>
            <person name="Santos F.R."/>
            <person name="Vidigal T.H.D.A."/>
            <person name="Brescovit A.D."/>
            <person name="Santos A.J."/>
        </authorList>
    </citation>
    <scope>NUCLEOTIDE SEQUENCE</scope>
    <source>
        <tissue evidence="2">Shoot tissue taken approximately 20 cm above the soil surface</tissue>
    </source>
</reference>
<evidence type="ECO:0000313" key="2">
    <source>
        <dbReference type="EMBL" id="JAD68770.1"/>
    </source>
</evidence>
<accession>A0A0A9C5T8</accession>
<evidence type="ECO:0000256" key="1">
    <source>
        <dbReference type="SAM" id="MobiDB-lite"/>
    </source>
</evidence>
<reference evidence="2" key="2">
    <citation type="journal article" date="2015" name="Data Brief">
        <title>Shoot transcriptome of the giant reed, Arundo donax.</title>
        <authorList>
            <person name="Barrero R.A."/>
            <person name="Guerrero F.D."/>
            <person name="Moolhuijzen P."/>
            <person name="Goolsby J.A."/>
            <person name="Tidwell J."/>
            <person name="Bellgard S.E."/>
            <person name="Bellgard M.I."/>
        </authorList>
    </citation>
    <scope>NUCLEOTIDE SEQUENCE</scope>
    <source>
        <tissue evidence="2">Shoot tissue taken approximately 20 cm above the soil surface</tissue>
    </source>
</reference>
<dbReference type="EMBL" id="GBRH01229125">
    <property type="protein sequence ID" value="JAD68770.1"/>
    <property type="molecule type" value="Transcribed_RNA"/>
</dbReference>
<sequence>MPLPPSLVMLMPCRPGCSSMGKRKPSKQQPARPALLAAYG</sequence>
<proteinExistence type="predicted"/>
<name>A0A0A9C5T8_ARUDO</name>